<keyword evidence="2" id="KW-1185">Reference proteome</keyword>
<dbReference type="OrthoDB" id="3207839at2"/>
<dbReference type="Proteomes" id="UP000238312">
    <property type="component" value="Unassembled WGS sequence"/>
</dbReference>
<organism evidence="1 2">
    <name type="scientific">Nonomuraea fuscirosea</name>
    <dbReference type="NCBI Taxonomy" id="1291556"/>
    <lineage>
        <taxon>Bacteria</taxon>
        <taxon>Bacillati</taxon>
        <taxon>Actinomycetota</taxon>
        <taxon>Actinomycetes</taxon>
        <taxon>Streptosporangiales</taxon>
        <taxon>Streptosporangiaceae</taxon>
        <taxon>Nonomuraea</taxon>
    </lineage>
</organism>
<evidence type="ECO:0000313" key="2">
    <source>
        <dbReference type="Proteomes" id="UP000238312"/>
    </source>
</evidence>
<dbReference type="RefSeq" id="WP_106236420.1">
    <property type="nucleotide sequence ID" value="NZ_PVNG01000003.1"/>
</dbReference>
<sequence>MSPTLEHEYLIELVRNRPSLVTTLLAEVGVAVPAFDRARLGTADFTNCRPTEYRADSVVLLDREDKPVRAVVLEVQRRYDKRKTWSWPVYLSTLRAIEECPVVLLVFCQDDKTAEDCYPSSTSLSSARRSAWT</sequence>
<proteinExistence type="predicted"/>
<name>A0A2T0N6T2_9ACTN</name>
<accession>A0A2T0N6T2</accession>
<reference evidence="1 2" key="1">
    <citation type="submission" date="2018-03" db="EMBL/GenBank/DDBJ databases">
        <title>Genomic Encyclopedia of Type Strains, Phase III (KMG-III): the genomes of soil and plant-associated and newly described type strains.</title>
        <authorList>
            <person name="Whitman W."/>
        </authorList>
    </citation>
    <scope>NUCLEOTIDE SEQUENCE [LARGE SCALE GENOMIC DNA]</scope>
    <source>
        <strain evidence="1 2">CGMCC 4.7104</strain>
    </source>
</reference>
<comment type="caution">
    <text evidence="1">The sequence shown here is derived from an EMBL/GenBank/DDBJ whole genome shotgun (WGS) entry which is preliminary data.</text>
</comment>
<dbReference type="AlphaFoldDB" id="A0A2T0N6T2"/>
<dbReference type="EMBL" id="PVNG01000003">
    <property type="protein sequence ID" value="PRX68248.1"/>
    <property type="molecule type" value="Genomic_DNA"/>
</dbReference>
<protein>
    <submittedName>
        <fullName evidence="1">Uncharacterized protein</fullName>
    </submittedName>
</protein>
<evidence type="ECO:0000313" key="1">
    <source>
        <dbReference type="EMBL" id="PRX68248.1"/>
    </source>
</evidence>
<gene>
    <name evidence="1" type="ORF">B0I32_103209</name>
</gene>